<dbReference type="RefSeq" id="XP_013254624.1">
    <property type="nucleotide sequence ID" value="XM_013399170.1"/>
</dbReference>
<evidence type="ECO:0000256" key="1">
    <source>
        <dbReference type="ARBA" id="ARBA00004123"/>
    </source>
</evidence>
<dbReference type="STRING" id="1182545.A0A072NVY3"/>
<dbReference type="OrthoDB" id="3477330at2759"/>
<reference evidence="3 4" key="1">
    <citation type="submission" date="2013-03" db="EMBL/GenBank/DDBJ databases">
        <title>The Genome Sequence of Exophiala aquamarina CBS 119918.</title>
        <authorList>
            <consortium name="The Broad Institute Genomics Platform"/>
            <person name="Cuomo C."/>
            <person name="de Hoog S."/>
            <person name="Gorbushina A."/>
            <person name="Walker B."/>
            <person name="Young S.K."/>
            <person name="Zeng Q."/>
            <person name="Gargeya S."/>
            <person name="Fitzgerald M."/>
            <person name="Haas B."/>
            <person name="Abouelleil A."/>
            <person name="Allen A.W."/>
            <person name="Alvarado L."/>
            <person name="Arachchi H.M."/>
            <person name="Berlin A.M."/>
            <person name="Chapman S.B."/>
            <person name="Gainer-Dewar J."/>
            <person name="Goldberg J."/>
            <person name="Griggs A."/>
            <person name="Gujja S."/>
            <person name="Hansen M."/>
            <person name="Howarth C."/>
            <person name="Imamovic A."/>
            <person name="Ireland A."/>
            <person name="Larimer J."/>
            <person name="McCowan C."/>
            <person name="Murphy C."/>
            <person name="Pearson M."/>
            <person name="Poon T.W."/>
            <person name="Priest M."/>
            <person name="Roberts A."/>
            <person name="Saif S."/>
            <person name="Shea T."/>
            <person name="Sisk P."/>
            <person name="Sykes S."/>
            <person name="Wortman J."/>
            <person name="Nusbaum C."/>
            <person name="Birren B."/>
        </authorList>
    </citation>
    <scope>NUCLEOTIDE SEQUENCE [LARGE SCALE GENOMIC DNA]</scope>
    <source>
        <strain evidence="3 4">CBS 119918</strain>
    </source>
</reference>
<organism evidence="3 4">
    <name type="scientific">Exophiala aquamarina CBS 119918</name>
    <dbReference type="NCBI Taxonomy" id="1182545"/>
    <lineage>
        <taxon>Eukaryota</taxon>
        <taxon>Fungi</taxon>
        <taxon>Dikarya</taxon>
        <taxon>Ascomycota</taxon>
        <taxon>Pezizomycotina</taxon>
        <taxon>Eurotiomycetes</taxon>
        <taxon>Chaetothyriomycetidae</taxon>
        <taxon>Chaetothyriales</taxon>
        <taxon>Herpotrichiellaceae</taxon>
        <taxon>Exophiala</taxon>
    </lineage>
</organism>
<dbReference type="EMBL" id="AMGV01000020">
    <property type="protein sequence ID" value="KEF52034.1"/>
    <property type="molecule type" value="Genomic_DNA"/>
</dbReference>
<dbReference type="GO" id="GO:0000976">
    <property type="term" value="F:transcription cis-regulatory region binding"/>
    <property type="evidence" value="ECO:0007669"/>
    <property type="project" value="TreeGrafter"/>
</dbReference>
<dbReference type="GO" id="GO:0045944">
    <property type="term" value="P:positive regulation of transcription by RNA polymerase II"/>
    <property type="evidence" value="ECO:0007669"/>
    <property type="project" value="TreeGrafter"/>
</dbReference>
<dbReference type="HOGENOM" id="CLU_009030_4_0_1"/>
<proteinExistence type="predicted"/>
<dbReference type="GO" id="GO:0003700">
    <property type="term" value="F:DNA-binding transcription factor activity"/>
    <property type="evidence" value="ECO:0007669"/>
    <property type="project" value="TreeGrafter"/>
</dbReference>
<sequence>MTGRSSDEMRLLHHYVSHVSTLMVPVDSTSNPWKSTYLAIGSQKTTSAARALYSATLAQAALHLAHLKGPVRGKYETALAVQYIGLAIGELRQSLYLQTDDYTSVMAALVTLISVQHIFQNNSHGWRDHYRGALGIVSQYLNKRPWLLSWDAWIVTQSLVLGIIFAGTANCSPTVINSDSSQVRVLLMDVMTEPQFGCTVGGNARHLEAIHRIRMLEEEIARSGGPKTIQSMNPEILEQVCQIIQWVQVLPTCEEGPPTPDQLIDQEPASLAQSLVKLHSQIFDGAVMIHLCRVVLQRPPSAVASYVLQVLSSVITFIGMGGGHVSAWPTFIAAAEACTDEAQALAIRYFNHSEMSFAGNRVDIYRVARQVWADRDALALQRHCSPGDIQLDWRDVMAKLGIDILLL</sequence>
<dbReference type="GO" id="GO:0005634">
    <property type="term" value="C:nucleus"/>
    <property type="evidence" value="ECO:0007669"/>
    <property type="project" value="UniProtKB-SubCell"/>
</dbReference>
<keyword evidence="2" id="KW-0539">Nucleus</keyword>
<dbReference type="PANTHER" id="PTHR37534:SF49">
    <property type="entry name" value="LYSINE BIOSYNTHESIS REGULATORY PROTEIN LYS14"/>
    <property type="match status" value="1"/>
</dbReference>
<name>A0A072NVY3_9EURO</name>
<dbReference type="PANTHER" id="PTHR37534">
    <property type="entry name" value="TRANSCRIPTIONAL ACTIVATOR PROTEIN UGA3"/>
    <property type="match status" value="1"/>
</dbReference>
<accession>A0A072NVY3</accession>
<dbReference type="VEuPathDB" id="FungiDB:A1O9_12024"/>
<dbReference type="Pfam" id="PF11951">
    <property type="entry name" value="Fungal_trans_2"/>
    <property type="match status" value="1"/>
</dbReference>
<dbReference type="AlphaFoldDB" id="A0A072NVY3"/>
<evidence type="ECO:0000313" key="3">
    <source>
        <dbReference type="EMBL" id="KEF52034.1"/>
    </source>
</evidence>
<gene>
    <name evidence="3" type="ORF">A1O9_12024</name>
</gene>
<dbReference type="Proteomes" id="UP000027920">
    <property type="component" value="Unassembled WGS sequence"/>
</dbReference>
<keyword evidence="4" id="KW-1185">Reference proteome</keyword>
<comment type="caution">
    <text evidence="3">The sequence shown here is derived from an EMBL/GenBank/DDBJ whole genome shotgun (WGS) entry which is preliminary data.</text>
</comment>
<evidence type="ECO:0000256" key="2">
    <source>
        <dbReference type="ARBA" id="ARBA00023242"/>
    </source>
</evidence>
<dbReference type="InterPro" id="IPR021858">
    <property type="entry name" value="Fun_TF"/>
</dbReference>
<dbReference type="GeneID" id="25286919"/>
<evidence type="ECO:0000313" key="4">
    <source>
        <dbReference type="Proteomes" id="UP000027920"/>
    </source>
</evidence>
<evidence type="ECO:0008006" key="5">
    <source>
        <dbReference type="Google" id="ProtNLM"/>
    </source>
</evidence>
<protein>
    <recommendedName>
        <fullName evidence="5">Transcription factor domain-containing protein</fullName>
    </recommendedName>
</protein>
<comment type="subcellular location">
    <subcellularLocation>
        <location evidence="1">Nucleus</location>
    </subcellularLocation>
</comment>